<evidence type="ECO:0000256" key="1">
    <source>
        <dbReference type="SAM" id="Phobius"/>
    </source>
</evidence>
<dbReference type="RefSeq" id="WP_122900961.1">
    <property type="nucleotide sequence ID" value="NZ_RHIB01000003.1"/>
</dbReference>
<evidence type="ECO:0000313" key="3">
    <source>
        <dbReference type="Proteomes" id="UP000278746"/>
    </source>
</evidence>
<keyword evidence="1" id="KW-0472">Membrane</keyword>
<keyword evidence="3" id="KW-1185">Reference proteome</keyword>
<dbReference type="OrthoDB" id="2941775at2"/>
<feature type="transmembrane region" description="Helical" evidence="1">
    <location>
        <begin position="92"/>
        <end position="114"/>
    </location>
</feature>
<name>A0A3M7TQL3_9BACI</name>
<protein>
    <submittedName>
        <fullName evidence="2">Uncharacterized protein</fullName>
    </submittedName>
</protein>
<feature type="transmembrane region" description="Helical" evidence="1">
    <location>
        <begin position="59"/>
        <end position="80"/>
    </location>
</feature>
<evidence type="ECO:0000313" key="2">
    <source>
        <dbReference type="EMBL" id="RNA66979.1"/>
    </source>
</evidence>
<organism evidence="2 3">
    <name type="scientific">Alteribacter keqinensis</name>
    <dbReference type="NCBI Taxonomy" id="2483800"/>
    <lineage>
        <taxon>Bacteria</taxon>
        <taxon>Bacillati</taxon>
        <taxon>Bacillota</taxon>
        <taxon>Bacilli</taxon>
        <taxon>Bacillales</taxon>
        <taxon>Bacillaceae</taxon>
        <taxon>Alteribacter</taxon>
    </lineage>
</organism>
<feature type="transmembrane region" description="Helical" evidence="1">
    <location>
        <begin position="34"/>
        <end position="52"/>
    </location>
</feature>
<keyword evidence="1" id="KW-1133">Transmembrane helix</keyword>
<gene>
    <name evidence="2" type="ORF">EBO34_17445</name>
</gene>
<comment type="caution">
    <text evidence="2">The sequence shown here is derived from an EMBL/GenBank/DDBJ whole genome shotgun (WGS) entry which is preliminary data.</text>
</comment>
<proteinExistence type="predicted"/>
<keyword evidence="1" id="KW-0812">Transmembrane</keyword>
<dbReference type="Proteomes" id="UP000278746">
    <property type="component" value="Unassembled WGS sequence"/>
</dbReference>
<accession>A0A3M7TQL3</accession>
<sequence>MRTLFVVLSLLHVPFLISYIEYYNRFYGELPLTLGVPFLIHIGFAVGIGIISARIPLSWFLIVNLSLLLSHVLLAEWFIAEEHAYWFKPFGPTWTIFLSASFYFAVQGIARWGAFVAKKGMQV</sequence>
<reference evidence="2 3" key="1">
    <citation type="submission" date="2018-10" db="EMBL/GenBank/DDBJ databases">
        <title>Bacillus Keqinensis sp. nov., a moderately halophilic bacterium isolated from a saline-alkaline lake.</title>
        <authorList>
            <person name="Wang H."/>
        </authorList>
    </citation>
    <scope>NUCLEOTIDE SEQUENCE [LARGE SCALE GENOMIC DNA]</scope>
    <source>
        <strain evidence="2 3">KQ-3</strain>
    </source>
</reference>
<dbReference type="AlphaFoldDB" id="A0A3M7TQL3"/>
<dbReference type="EMBL" id="RHIB01000003">
    <property type="protein sequence ID" value="RNA66979.1"/>
    <property type="molecule type" value="Genomic_DNA"/>
</dbReference>